<protein>
    <recommendedName>
        <fullName evidence="4">Short chain alcohol dehydrogenase</fullName>
    </recommendedName>
</protein>
<dbReference type="InterPro" id="IPR020904">
    <property type="entry name" value="Sc_DH/Rdtase_CS"/>
</dbReference>
<dbReference type="PROSITE" id="PS00061">
    <property type="entry name" value="ADH_SHORT"/>
    <property type="match status" value="1"/>
</dbReference>
<keyword evidence="1" id="KW-0521">NADP</keyword>
<name>A0A084AWC8_STACB</name>
<proteinExistence type="predicted"/>
<evidence type="ECO:0000256" key="1">
    <source>
        <dbReference type="ARBA" id="ARBA00022857"/>
    </source>
</evidence>
<dbReference type="AlphaFoldDB" id="A0A084AWC8"/>
<dbReference type="EMBL" id="KL648521">
    <property type="protein sequence ID" value="KEY69607.1"/>
    <property type="molecule type" value="Genomic_DNA"/>
</dbReference>
<dbReference type="Pfam" id="PF13561">
    <property type="entry name" value="adh_short_C2"/>
    <property type="match status" value="1"/>
</dbReference>
<dbReference type="HOGENOM" id="CLU_010194_1_2_1"/>
<dbReference type="OrthoDB" id="47007at2759"/>
<gene>
    <name evidence="2" type="ORF">S7711_06234</name>
</gene>
<dbReference type="PANTHER" id="PTHR24314">
    <property type="entry name" value="NON-SPECIFIC LIPID TRANSFER PROTEIN-RELATED"/>
    <property type="match status" value="1"/>
</dbReference>
<dbReference type="PRINTS" id="PR00080">
    <property type="entry name" value="SDRFAMILY"/>
</dbReference>
<reference evidence="2 3" key="1">
    <citation type="journal article" date="2014" name="BMC Genomics">
        <title>Comparative genome sequencing reveals chemotype-specific gene clusters in the toxigenic black mold Stachybotrys.</title>
        <authorList>
            <person name="Semeiks J."/>
            <person name="Borek D."/>
            <person name="Otwinowski Z."/>
            <person name="Grishin N.V."/>
        </authorList>
    </citation>
    <scope>NUCLEOTIDE SEQUENCE [LARGE SCALE GENOMIC DNA]</scope>
    <source>
        <strain evidence="3">CBS 109288 / IBT 7711</strain>
    </source>
</reference>
<keyword evidence="3" id="KW-1185">Reference proteome</keyword>
<dbReference type="PRINTS" id="PR00081">
    <property type="entry name" value="GDHRDH"/>
</dbReference>
<evidence type="ECO:0000313" key="2">
    <source>
        <dbReference type="EMBL" id="KEY69607.1"/>
    </source>
</evidence>
<dbReference type="GO" id="GO:0015914">
    <property type="term" value="P:phospholipid transport"/>
    <property type="evidence" value="ECO:0007669"/>
    <property type="project" value="TreeGrafter"/>
</dbReference>
<sequence length="275" mass="30349">MARNVLISGGARGIGRCLARRFCELGDSVYVLDINEDELNHTVTKHLAKYYEDKKLSSGICNLRDTEDIRTQVDAAAKFLGGRIDVLINNAGIAHPYWRDGKTMADKETLEQWQAYIETNLTAPFAVSQACIPYMRHEENKSDDRTDSDAGPCIIHISSFRALSSDPNQEGYASTKSGLLGLTHSMAVSLQQWGIRVNAILPGKIKVEHECKDGDEKGMEWVEQNVDKDVDAHLTNRVGRGEDIAHAVEYLIDAGFVSGHEIVVDGGKTKTKSSD</sequence>
<dbReference type="Gene3D" id="3.40.50.720">
    <property type="entry name" value="NAD(P)-binding Rossmann-like Domain"/>
    <property type="match status" value="1"/>
</dbReference>
<evidence type="ECO:0000313" key="3">
    <source>
        <dbReference type="Proteomes" id="UP000028045"/>
    </source>
</evidence>
<dbReference type="GO" id="GO:0005777">
    <property type="term" value="C:peroxisome"/>
    <property type="evidence" value="ECO:0007669"/>
    <property type="project" value="TreeGrafter"/>
</dbReference>
<accession>A0A084AWC8</accession>
<dbReference type="Proteomes" id="UP000028045">
    <property type="component" value="Unassembled WGS sequence"/>
</dbReference>
<dbReference type="CDD" id="cd05233">
    <property type="entry name" value="SDR_c"/>
    <property type="match status" value="1"/>
</dbReference>
<dbReference type="SUPFAM" id="SSF51735">
    <property type="entry name" value="NAD(P)-binding Rossmann-fold domains"/>
    <property type="match status" value="1"/>
</dbReference>
<dbReference type="PANTHER" id="PTHR24314:SF20">
    <property type="entry name" value="STEROL CARRIER PROTEIN 2"/>
    <property type="match status" value="1"/>
</dbReference>
<evidence type="ECO:0008006" key="4">
    <source>
        <dbReference type="Google" id="ProtNLM"/>
    </source>
</evidence>
<dbReference type="InterPro" id="IPR002347">
    <property type="entry name" value="SDR_fam"/>
</dbReference>
<dbReference type="InterPro" id="IPR036291">
    <property type="entry name" value="NAD(P)-bd_dom_sf"/>
</dbReference>
<dbReference type="InterPro" id="IPR052625">
    <property type="entry name" value="Chl_b_Red"/>
</dbReference>
<organism evidence="2 3">
    <name type="scientific">Stachybotrys chartarum (strain CBS 109288 / IBT 7711)</name>
    <name type="common">Toxic black mold</name>
    <name type="synonym">Stilbospora chartarum</name>
    <dbReference type="NCBI Taxonomy" id="1280523"/>
    <lineage>
        <taxon>Eukaryota</taxon>
        <taxon>Fungi</taxon>
        <taxon>Dikarya</taxon>
        <taxon>Ascomycota</taxon>
        <taxon>Pezizomycotina</taxon>
        <taxon>Sordariomycetes</taxon>
        <taxon>Hypocreomycetidae</taxon>
        <taxon>Hypocreales</taxon>
        <taxon>Stachybotryaceae</taxon>
        <taxon>Stachybotrys</taxon>
    </lineage>
</organism>